<organism evidence="9 10">
    <name type="scientific">Rickettsia monacensis</name>
    <dbReference type="NCBI Taxonomy" id="109232"/>
    <lineage>
        <taxon>Bacteria</taxon>
        <taxon>Pseudomonadati</taxon>
        <taxon>Pseudomonadota</taxon>
        <taxon>Alphaproteobacteria</taxon>
        <taxon>Rickettsiales</taxon>
        <taxon>Rickettsiaceae</taxon>
        <taxon>Rickettsieae</taxon>
        <taxon>Rickettsia</taxon>
        <taxon>spotted fever group</taxon>
    </lineage>
</organism>
<evidence type="ECO:0000256" key="3">
    <source>
        <dbReference type="ARBA" id="ARBA00022989"/>
    </source>
</evidence>
<dbReference type="Pfam" id="PF00361">
    <property type="entry name" value="Proton_antipo_M"/>
    <property type="match status" value="1"/>
</dbReference>
<accession>A0A0B7J0W5</accession>
<dbReference type="EMBL" id="LN794217">
    <property type="protein sequence ID" value="CEO17782.1"/>
    <property type="molecule type" value="Genomic_DNA"/>
</dbReference>
<comment type="catalytic activity">
    <reaction evidence="5 6">
        <text>a quinone + NADH + 5 H(+)(in) = a quinol + NAD(+) + 4 H(+)(out)</text>
        <dbReference type="Rhea" id="RHEA:57888"/>
        <dbReference type="ChEBI" id="CHEBI:15378"/>
        <dbReference type="ChEBI" id="CHEBI:24646"/>
        <dbReference type="ChEBI" id="CHEBI:57540"/>
        <dbReference type="ChEBI" id="CHEBI:57945"/>
        <dbReference type="ChEBI" id="CHEBI:132124"/>
    </reaction>
</comment>
<feature type="transmembrane region" description="Helical" evidence="6">
    <location>
        <begin position="261"/>
        <end position="283"/>
    </location>
</feature>
<dbReference type="GO" id="GO:0008137">
    <property type="term" value="F:NADH dehydrogenase (ubiquinone) activity"/>
    <property type="evidence" value="ECO:0007669"/>
    <property type="project" value="InterPro"/>
</dbReference>
<feature type="transmembrane region" description="Helical" evidence="6">
    <location>
        <begin position="194"/>
        <end position="220"/>
    </location>
</feature>
<feature type="transmembrane region" description="Helical" evidence="6">
    <location>
        <begin position="94"/>
        <end position="113"/>
    </location>
</feature>
<protein>
    <recommendedName>
        <fullName evidence="6">NADH-quinone oxidoreductase subunit N</fullName>
        <ecNumber evidence="6">7.1.1.-</ecNumber>
    </recommendedName>
    <alternativeName>
        <fullName evidence="6">NADH dehydrogenase I subunit N</fullName>
    </alternativeName>
    <alternativeName>
        <fullName evidence="6">NDH-1 subunit N</fullName>
    </alternativeName>
</protein>
<evidence type="ECO:0000256" key="2">
    <source>
        <dbReference type="ARBA" id="ARBA00022692"/>
    </source>
</evidence>
<feature type="transmembrane region" description="Helical" evidence="6">
    <location>
        <begin position="119"/>
        <end position="140"/>
    </location>
</feature>
<feature type="transmembrane region" description="Helical" evidence="6">
    <location>
        <begin position="398"/>
        <end position="415"/>
    </location>
</feature>
<evidence type="ECO:0000313" key="9">
    <source>
        <dbReference type="EMBL" id="CEO17782.1"/>
    </source>
</evidence>
<dbReference type="NCBIfam" id="TIGR01770">
    <property type="entry name" value="NDH_I_N"/>
    <property type="match status" value="1"/>
</dbReference>
<comment type="similarity">
    <text evidence="6">Belongs to the complex I subunit 2 family.</text>
</comment>
<dbReference type="PANTHER" id="PTHR22773">
    <property type="entry name" value="NADH DEHYDROGENASE"/>
    <property type="match status" value="1"/>
</dbReference>
<evidence type="ECO:0000256" key="5">
    <source>
        <dbReference type="ARBA" id="ARBA00047712"/>
    </source>
</evidence>
<feature type="transmembrane region" description="Helical" evidence="6">
    <location>
        <begin position="436"/>
        <end position="456"/>
    </location>
</feature>
<dbReference type="GO" id="GO:0048038">
    <property type="term" value="F:quinone binding"/>
    <property type="evidence" value="ECO:0007669"/>
    <property type="project" value="UniProtKB-KW"/>
</dbReference>
<feature type="transmembrane region" description="Helical" evidence="6">
    <location>
        <begin position="290"/>
        <end position="311"/>
    </location>
</feature>
<feature type="transmembrane region" description="Helical" evidence="6">
    <location>
        <begin position="63"/>
        <end position="82"/>
    </location>
</feature>
<feature type="transmembrane region" description="Helical" evidence="6">
    <location>
        <begin position="152"/>
        <end position="174"/>
    </location>
</feature>
<dbReference type="GO" id="GO:0012505">
    <property type="term" value="C:endomembrane system"/>
    <property type="evidence" value="ECO:0007669"/>
    <property type="project" value="UniProtKB-SubCell"/>
</dbReference>
<dbReference type="STRING" id="109232.RMONA_07150"/>
<keyword evidence="6" id="KW-0874">Quinone</keyword>
<keyword evidence="2 6" id="KW-0812">Transmembrane</keyword>
<dbReference type="NCBIfam" id="NF004447">
    <property type="entry name" value="PRK05777.2-5"/>
    <property type="match status" value="1"/>
</dbReference>
<feature type="transmembrane region" description="Helical" evidence="6">
    <location>
        <begin position="360"/>
        <end position="378"/>
    </location>
</feature>
<feature type="transmembrane region" description="Helical" evidence="6">
    <location>
        <begin position="31"/>
        <end position="51"/>
    </location>
</feature>
<keyword evidence="3 6" id="KW-1133">Transmembrane helix</keyword>
<feature type="transmembrane region" description="Helical" evidence="6">
    <location>
        <begin position="6"/>
        <end position="24"/>
    </location>
</feature>
<keyword evidence="6" id="KW-1278">Translocase</keyword>
<keyword evidence="6" id="KW-0830">Ubiquinone</keyword>
<dbReference type="EC" id="7.1.1.-" evidence="6"/>
<dbReference type="HAMAP" id="MF_00445">
    <property type="entry name" value="NDH1_NuoN_1"/>
    <property type="match status" value="1"/>
</dbReference>
<feature type="transmembrane region" description="Helical" evidence="6">
    <location>
        <begin position="317"/>
        <end position="339"/>
    </location>
</feature>
<dbReference type="RefSeq" id="WP_023508124.1">
    <property type="nucleotide sequence ID" value="NZ_LN794217.1"/>
</dbReference>
<dbReference type="Proteomes" id="UP000018149">
    <property type="component" value="Chromosome I"/>
</dbReference>
<dbReference type="GO" id="GO:0005886">
    <property type="term" value="C:plasma membrane"/>
    <property type="evidence" value="ECO:0007669"/>
    <property type="project" value="UniProtKB-SubCell"/>
</dbReference>
<dbReference type="AlphaFoldDB" id="A0A0B7J0W5"/>
<feature type="domain" description="NADH:quinone oxidoreductase/Mrp antiporter transmembrane" evidence="8">
    <location>
        <begin position="115"/>
        <end position="408"/>
    </location>
</feature>
<evidence type="ECO:0000256" key="1">
    <source>
        <dbReference type="ARBA" id="ARBA00004127"/>
    </source>
</evidence>
<evidence type="ECO:0000256" key="4">
    <source>
        <dbReference type="ARBA" id="ARBA00023136"/>
    </source>
</evidence>
<evidence type="ECO:0000313" key="10">
    <source>
        <dbReference type="Proteomes" id="UP000018149"/>
    </source>
</evidence>
<evidence type="ECO:0000256" key="7">
    <source>
        <dbReference type="RuleBase" id="RU000320"/>
    </source>
</evidence>
<proteinExistence type="inferred from homology"/>
<comment type="subunit">
    <text evidence="6">NDH-1 is composed of 14 different subunits. Subunits NuoA, H, J, K, L, M, N constitute the membrane sector of the complex.</text>
</comment>
<keyword evidence="4 6" id="KW-0472">Membrane</keyword>
<dbReference type="InterPro" id="IPR001750">
    <property type="entry name" value="ND/Mrp_TM"/>
</dbReference>
<keyword evidence="6" id="KW-1003">Cell membrane</keyword>
<keyword evidence="6" id="KW-0520">NAD</keyword>
<evidence type="ECO:0000259" key="8">
    <source>
        <dbReference type="Pfam" id="PF00361"/>
    </source>
</evidence>
<name>A0A0B7J0W5_9RICK</name>
<feature type="transmembrane region" description="Helical" evidence="6">
    <location>
        <begin position="232"/>
        <end position="255"/>
    </location>
</feature>
<reference evidence="9 10" key="1">
    <citation type="submission" date="2015-01" db="EMBL/GenBank/DDBJ databases">
        <title>Draft genome sequence of Rickettsia monacensis strain IrR/Munich.</title>
        <authorList>
            <person name="Felsheim R.F."/>
            <person name="Johnson S.L."/>
            <person name="Kurtti T.J."/>
            <person name="Munderloh U.G."/>
        </authorList>
    </citation>
    <scope>NUCLEOTIDE SEQUENCE [LARGE SCALE GENOMIC DNA]</scope>
    <source>
        <strain evidence="9 10">IrR/Munich</strain>
    </source>
</reference>
<dbReference type="KEGG" id="rmc:RMONA_07150"/>
<keyword evidence="9" id="KW-0560">Oxidoreductase</keyword>
<comment type="function">
    <text evidence="6">NDH-1 shuttles electrons from NADH, via FMN and iron-sulfur (Fe-S) centers, to quinones in the respiratory chain. The immediate electron acceptor for the enzyme in this species is believed to be ubiquinone. Couples the redox reaction to proton translocation (for every two electrons transferred, four hydrogen ions are translocated across the cytoplasmic membrane), and thus conserves the redox energy in a proton gradient.</text>
</comment>
<comment type="subcellular location">
    <subcellularLocation>
        <location evidence="6">Cell membrane</location>
        <topology evidence="6">Multi-pass membrane protein</topology>
    </subcellularLocation>
    <subcellularLocation>
        <location evidence="1">Endomembrane system</location>
        <topology evidence="1">Multi-pass membrane protein</topology>
    </subcellularLocation>
    <subcellularLocation>
        <location evidence="7">Membrane</location>
        <topology evidence="7">Multi-pass membrane protein</topology>
    </subcellularLocation>
</comment>
<dbReference type="GO" id="GO:0050136">
    <property type="term" value="F:NADH dehydrogenase (quinone) (non-electrogenic) activity"/>
    <property type="evidence" value="ECO:0007669"/>
    <property type="project" value="UniProtKB-UniRule"/>
</dbReference>
<keyword evidence="10" id="KW-1185">Reference proteome</keyword>
<gene>
    <name evidence="6 9" type="primary">nuoN</name>
    <name evidence="9" type="ORF">RMONA_07150</name>
</gene>
<evidence type="ECO:0000256" key="6">
    <source>
        <dbReference type="HAMAP-Rule" id="MF_00445"/>
    </source>
</evidence>
<keyword evidence="6" id="KW-0813">Transport</keyword>
<sequence length="458" mass="51025">MLLLLPEITLTLIALLGQFFAVIIPNKNRIISNIIILLCILSIFLTFKYSSYEGVWHSFATEINIGISKSIVLLFTIISMIIYRDYSILVAEELKFEFITLMLLSVVGIFVAISSRNFLLLFCGMELTALTSYALAGFKLNDIKSSEGALKYFILGSLVSCLSLFGISFIYGFGGSLQFEDILYKLNDNSGMDLGLIIGIVLFLSSIFFKLSSVPLHFWVPDVYEGSPITSVTYFTAASKIGMVIVLLNISKLIIGNYYPINYNLIKIIAILSMLFGAFGAIRQTSLKRLMAYSTILNIGYVLIGVLLHNQEGYKAALLYILIYAVGSIGFFTCLIMLLGKDTDKASFKTIQGIAENHKTIATVISIVMFSMIGIPPLTGFFGKYYLFYQAINQEEFALAYCGIFTSVVAAFYYLKVVKALYFSKKIEIIKLPMQYGLLLINYLVVGFLLLGSFIISF</sequence>
<dbReference type="HOGENOM" id="CLU_007100_1_3_5"/>
<dbReference type="GO" id="GO:0042773">
    <property type="term" value="P:ATP synthesis coupled electron transport"/>
    <property type="evidence" value="ECO:0007669"/>
    <property type="project" value="InterPro"/>
</dbReference>
<dbReference type="InterPro" id="IPR010096">
    <property type="entry name" value="NADH-Q_OxRdtase_suN/2"/>
</dbReference>